<dbReference type="Pfam" id="PF00106">
    <property type="entry name" value="adh_short"/>
    <property type="match status" value="1"/>
</dbReference>
<proteinExistence type="inferred from homology"/>
<reference evidence="5" key="1">
    <citation type="submission" date="2016-10" db="EMBL/GenBank/DDBJ databases">
        <title>Genome sequence of Streptomyces mangrovisoli MUSC 149.</title>
        <authorList>
            <person name="Lee L.-H."/>
            <person name="Ser H.-L."/>
        </authorList>
    </citation>
    <scope>NUCLEOTIDE SEQUENCE [LARGE SCALE GENOMIC DNA]</scope>
    <source>
        <strain evidence="5">MUSC 149</strain>
    </source>
</reference>
<accession>A0A1J4NSU9</accession>
<feature type="domain" description="Ketoreductase" evidence="4">
    <location>
        <begin position="18"/>
        <end position="206"/>
    </location>
</feature>
<dbReference type="AlphaFoldDB" id="A0A1J4NSU9"/>
<dbReference type="InterPro" id="IPR057326">
    <property type="entry name" value="KR_dom"/>
</dbReference>
<dbReference type="InterPro" id="IPR050259">
    <property type="entry name" value="SDR"/>
</dbReference>
<dbReference type="PANTHER" id="PTHR42879">
    <property type="entry name" value="3-OXOACYL-(ACYL-CARRIER-PROTEIN) REDUCTASE"/>
    <property type="match status" value="1"/>
</dbReference>
<dbReference type="FunFam" id="3.40.50.720:FF:000084">
    <property type="entry name" value="Short-chain dehydrogenase reductase"/>
    <property type="match status" value="1"/>
</dbReference>
<dbReference type="InterPro" id="IPR002347">
    <property type="entry name" value="SDR_fam"/>
</dbReference>
<evidence type="ECO:0000313" key="6">
    <source>
        <dbReference type="Proteomes" id="UP000034196"/>
    </source>
</evidence>
<dbReference type="Proteomes" id="UP000034196">
    <property type="component" value="Unassembled WGS sequence"/>
</dbReference>
<dbReference type="PANTHER" id="PTHR42879:SF6">
    <property type="entry name" value="NADPH-DEPENDENT REDUCTASE BACG"/>
    <property type="match status" value="1"/>
</dbReference>
<dbReference type="PRINTS" id="PR00080">
    <property type="entry name" value="SDRFAMILY"/>
</dbReference>
<protein>
    <submittedName>
        <fullName evidence="5">3-oxoacyl-ACP reductase</fullName>
    </submittedName>
</protein>
<dbReference type="Gene3D" id="3.40.50.720">
    <property type="entry name" value="NAD(P)-binding Rossmann-like Domain"/>
    <property type="match status" value="1"/>
</dbReference>
<evidence type="ECO:0000259" key="4">
    <source>
        <dbReference type="SMART" id="SM00822"/>
    </source>
</evidence>
<dbReference type="EMBL" id="LAVA02000058">
    <property type="protein sequence ID" value="OIJ65411.1"/>
    <property type="molecule type" value="Genomic_DNA"/>
</dbReference>
<dbReference type="RefSeq" id="WP_046592230.1">
    <property type="nucleotide sequence ID" value="NZ_LAVA02000058.1"/>
</dbReference>
<dbReference type="PROSITE" id="PS00061">
    <property type="entry name" value="ADH_SHORT"/>
    <property type="match status" value="1"/>
</dbReference>
<dbReference type="STRING" id="1428628.WN71_024415"/>
<dbReference type="GO" id="GO:0032787">
    <property type="term" value="P:monocarboxylic acid metabolic process"/>
    <property type="evidence" value="ECO:0007669"/>
    <property type="project" value="UniProtKB-ARBA"/>
</dbReference>
<dbReference type="OrthoDB" id="8959163at2"/>
<dbReference type="InterPro" id="IPR036291">
    <property type="entry name" value="NAD(P)-bd_dom_sf"/>
</dbReference>
<sequence>MTAPASGPAAFDLGLDGRTAVVTGAGRGIGLAIVEALLGAGARVVAGSRSRSDGLDALIKSGAQLAVVERDLTEPDAPAALVAEAVALHGGLDVLVNNVGAVRPRVDGFQAVSDDDWDWALTINFLAAVRATRAALPHLVASGDGRIVTVSSVNARLPDPLVIDYSAAKAALTNFCKALSKQVGPQGVRINTVSPGPVETDLWKGAGGVADTVGQSLGVDPGEVARNAAGAAATGRFSRPAEVADLVLYLASRRSGNITGADFLVDGGMIDAL</sequence>
<evidence type="ECO:0000256" key="3">
    <source>
        <dbReference type="RuleBase" id="RU000363"/>
    </source>
</evidence>
<comment type="similarity">
    <text evidence="1 3">Belongs to the short-chain dehydrogenases/reductases (SDR) family.</text>
</comment>
<organism evidence="5 6">
    <name type="scientific">Streptomyces mangrovisoli</name>
    <dbReference type="NCBI Taxonomy" id="1428628"/>
    <lineage>
        <taxon>Bacteria</taxon>
        <taxon>Bacillati</taxon>
        <taxon>Actinomycetota</taxon>
        <taxon>Actinomycetes</taxon>
        <taxon>Kitasatosporales</taxon>
        <taxon>Streptomycetaceae</taxon>
        <taxon>Streptomyces</taxon>
    </lineage>
</organism>
<dbReference type="PRINTS" id="PR00081">
    <property type="entry name" value="GDHRDH"/>
</dbReference>
<dbReference type="SMART" id="SM00822">
    <property type="entry name" value="PKS_KR"/>
    <property type="match status" value="1"/>
</dbReference>
<dbReference type="SUPFAM" id="SSF51735">
    <property type="entry name" value="NAD(P)-binding Rossmann-fold domains"/>
    <property type="match status" value="1"/>
</dbReference>
<name>A0A1J4NSU9_9ACTN</name>
<comment type="caution">
    <text evidence="5">The sequence shown here is derived from an EMBL/GenBank/DDBJ whole genome shotgun (WGS) entry which is preliminary data.</text>
</comment>
<keyword evidence="6" id="KW-1185">Reference proteome</keyword>
<keyword evidence="2" id="KW-0560">Oxidoreductase</keyword>
<dbReference type="CDD" id="cd05233">
    <property type="entry name" value="SDR_c"/>
    <property type="match status" value="1"/>
</dbReference>
<evidence type="ECO:0000256" key="2">
    <source>
        <dbReference type="ARBA" id="ARBA00023002"/>
    </source>
</evidence>
<evidence type="ECO:0000256" key="1">
    <source>
        <dbReference type="ARBA" id="ARBA00006484"/>
    </source>
</evidence>
<gene>
    <name evidence="5" type="ORF">WN71_024415</name>
</gene>
<dbReference type="GO" id="GO:0016491">
    <property type="term" value="F:oxidoreductase activity"/>
    <property type="evidence" value="ECO:0007669"/>
    <property type="project" value="UniProtKB-KW"/>
</dbReference>
<dbReference type="InterPro" id="IPR020904">
    <property type="entry name" value="Sc_DH/Rdtase_CS"/>
</dbReference>
<evidence type="ECO:0000313" key="5">
    <source>
        <dbReference type="EMBL" id="OIJ65411.1"/>
    </source>
</evidence>